<evidence type="ECO:0000256" key="1">
    <source>
        <dbReference type="SAM" id="MobiDB-lite"/>
    </source>
</evidence>
<evidence type="ECO:0000256" key="3">
    <source>
        <dbReference type="SAM" id="SignalP"/>
    </source>
</evidence>
<name>A0AA35Q5J3_9HYPO</name>
<evidence type="ECO:0000313" key="5">
    <source>
        <dbReference type="Proteomes" id="UP001160390"/>
    </source>
</evidence>
<feature type="signal peptide" evidence="3">
    <location>
        <begin position="1"/>
        <end position="25"/>
    </location>
</feature>
<dbReference type="Proteomes" id="UP001160390">
    <property type="component" value="Unassembled WGS sequence"/>
</dbReference>
<feature type="chain" id="PRO_5041436076" evidence="3">
    <location>
        <begin position="26"/>
        <end position="329"/>
    </location>
</feature>
<dbReference type="PROSITE" id="PS51257">
    <property type="entry name" value="PROKAR_LIPOPROTEIN"/>
    <property type="match status" value="1"/>
</dbReference>
<feature type="transmembrane region" description="Helical" evidence="2">
    <location>
        <begin position="218"/>
        <end position="241"/>
    </location>
</feature>
<evidence type="ECO:0000313" key="4">
    <source>
        <dbReference type="EMBL" id="CAI6094711.1"/>
    </source>
</evidence>
<comment type="caution">
    <text evidence="4">The sequence shown here is derived from an EMBL/GenBank/DDBJ whole genome shotgun (WGS) entry which is preliminary data.</text>
</comment>
<feature type="region of interest" description="Disordered" evidence="1">
    <location>
        <begin position="182"/>
        <end position="212"/>
    </location>
</feature>
<keyword evidence="2" id="KW-1133">Transmembrane helix</keyword>
<keyword evidence="5" id="KW-1185">Reference proteome</keyword>
<evidence type="ECO:0000256" key="2">
    <source>
        <dbReference type="SAM" id="Phobius"/>
    </source>
</evidence>
<sequence length="329" mass="35266">MARYGFVGWGFIVSCLLLVARAASSEDDVKFMGYFINGLTTEKLMAPSSFDVWSTTGTVAGGCETAKPTCEINIGCQDGTLTRTDNVKTLCTGSQVCQTMTIYQNSPSSGPTVKHFFCANVWPAKTVYRDLRQVAATTTSSELAPSSSELAPSSSELAPSSGILAPTSARINTLNVDTSTRAITTETTTTQTSATSLVPTESADASSSSAKSTVDQKAWIAGPVLGGLIILALFAGGMFWWGRRSRGGGEREGDNTRNFQSIPEEAKFGYQPPSSYGETPIPMTYQPQSHVSEMWSSRSPTELGTNSAIYQPKPQPPTQVQELPAHYYR</sequence>
<dbReference type="EMBL" id="CABFNP030001260">
    <property type="protein sequence ID" value="CAI6094711.1"/>
    <property type="molecule type" value="Genomic_DNA"/>
</dbReference>
<protein>
    <submittedName>
        <fullName evidence="4">Uncharacterized protein</fullName>
    </submittedName>
</protein>
<reference evidence="4" key="1">
    <citation type="submission" date="2023-01" db="EMBL/GenBank/DDBJ databases">
        <authorList>
            <person name="Piombo E."/>
        </authorList>
    </citation>
    <scope>NUCLEOTIDE SEQUENCE</scope>
</reference>
<dbReference type="AlphaFoldDB" id="A0AA35Q5J3"/>
<keyword evidence="2" id="KW-0472">Membrane</keyword>
<feature type="region of interest" description="Disordered" evidence="1">
    <location>
        <begin position="284"/>
        <end position="329"/>
    </location>
</feature>
<feature type="compositionally biased region" description="Polar residues" evidence="1">
    <location>
        <begin position="285"/>
        <end position="309"/>
    </location>
</feature>
<accession>A0AA35Q5J3</accession>
<keyword evidence="3" id="KW-0732">Signal</keyword>
<organism evidence="4 5">
    <name type="scientific">Clonostachys chloroleuca</name>
    <dbReference type="NCBI Taxonomy" id="1926264"/>
    <lineage>
        <taxon>Eukaryota</taxon>
        <taxon>Fungi</taxon>
        <taxon>Dikarya</taxon>
        <taxon>Ascomycota</taxon>
        <taxon>Pezizomycotina</taxon>
        <taxon>Sordariomycetes</taxon>
        <taxon>Hypocreomycetidae</taxon>
        <taxon>Hypocreales</taxon>
        <taxon>Bionectriaceae</taxon>
        <taxon>Clonostachys</taxon>
    </lineage>
</organism>
<gene>
    <name evidence="4" type="ORF">CCHLO57077_00012145</name>
</gene>
<proteinExistence type="predicted"/>
<keyword evidence="2" id="KW-0812">Transmembrane</keyword>